<evidence type="ECO:0008006" key="3">
    <source>
        <dbReference type="Google" id="ProtNLM"/>
    </source>
</evidence>
<evidence type="ECO:0000313" key="1">
    <source>
        <dbReference type="EMBL" id="MDN3203058.1"/>
    </source>
</evidence>
<reference evidence="1" key="1">
    <citation type="submission" date="2023-06" db="EMBL/GenBank/DDBJ databases">
        <title>Robiginitalea aurantiacus sp. nov. and Algoriphagus sediminis sp. nov., isolated from coastal sediment.</title>
        <authorList>
            <person name="Zhou Z.Y."/>
            <person name="An J."/>
            <person name="Jia Y.W."/>
            <person name="Du Z.J."/>
        </authorList>
    </citation>
    <scope>NUCLEOTIDE SEQUENCE</scope>
    <source>
        <strain evidence="1">C2-7</strain>
    </source>
</reference>
<dbReference type="RefSeq" id="WP_289998610.1">
    <property type="nucleotide sequence ID" value="NZ_JAUEPH010000001.1"/>
</dbReference>
<organism evidence="1 2">
    <name type="scientific">Algoriphagus sediminis</name>
    <dbReference type="NCBI Taxonomy" id="3057113"/>
    <lineage>
        <taxon>Bacteria</taxon>
        <taxon>Pseudomonadati</taxon>
        <taxon>Bacteroidota</taxon>
        <taxon>Cytophagia</taxon>
        <taxon>Cytophagales</taxon>
        <taxon>Cyclobacteriaceae</taxon>
        <taxon>Algoriphagus</taxon>
    </lineage>
</organism>
<accession>A0ABT7Y965</accession>
<proteinExistence type="predicted"/>
<keyword evidence="2" id="KW-1185">Reference proteome</keyword>
<dbReference type="EMBL" id="JAUEPH010000001">
    <property type="protein sequence ID" value="MDN3203058.1"/>
    <property type="molecule type" value="Genomic_DNA"/>
</dbReference>
<protein>
    <recommendedName>
        <fullName evidence="3">GAF domain-containing protein</fullName>
    </recommendedName>
</protein>
<comment type="caution">
    <text evidence="1">The sequence shown here is derived from an EMBL/GenBank/DDBJ whole genome shotgun (WGS) entry which is preliminary data.</text>
</comment>
<evidence type="ECO:0000313" key="2">
    <source>
        <dbReference type="Proteomes" id="UP001171916"/>
    </source>
</evidence>
<gene>
    <name evidence="1" type="ORF">QVH07_02810</name>
</gene>
<name>A0ABT7Y965_9BACT</name>
<dbReference type="Proteomes" id="UP001171916">
    <property type="component" value="Unassembled WGS sequence"/>
</dbReference>
<sequence length="164" mass="18799">METHNFLNWLYSTNHLESLGDTVVYLKMESDSSLVEILLDDYSRVDDLDQIRNFENGQVSDYIAQRSWEQFISQTSEPYLFDSSLLNNHIRVLSNETLSTFKEESKEIVYKVLSKPVFLNEGKYCGVIVSTQCSPIPCGGSSLFFFEKTGDTWLSRVSITLIIV</sequence>